<gene>
    <name evidence="3" type="primary">OCH1_1</name>
    <name evidence="3" type="ORF">EHS24_005237</name>
</gene>
<name>A0A427XDA7_9TREE</name>
<dbReference type="GO" id="GO:0006487">
    <property type="term" value="P:protein N-linked glycosylation"/>
    <property type="evidence" value="ECO:0007669"/>
    <property type="project" value="TreeGrafter"/>
</dbReference>
<comment type="similarity">
    <text evidence="1">Belongs to the glycosyltransferase 32 family.</text>
</comment>
<proteinExistence type="inferred from homology"/>
<reference evidence="3 4" key="1">
    <citation type="submission" date="2018-11" db="EMBL/GenBank/DDBJ databases">
        <title>Genome sequence of Apiotrichum porosum DSM 27194.</title>
        <authorList>
            <person name="Aliyu H."/>
            <person name="Gorte O."/>
            <person name="Ochsenreither K."/>
        </authorList>
    </citation>
    <scope>NUCLEOTIDE SEQUENCE [LARGE SCALE GENOMIC DNA]</scope>
    <source>
        <strain evidence="3 4">DSM 27194</strain>
    </source>
</reference>
<dbReference type="PANTHER" id="PTHR31834:SF1">
    <property type="entry name" value="INITIATION-SPECIFIC ALPHA-1,6-MANNOSYLTRANSFERASE"/>
    <property type="match status" value="1"/>
</dbReference>
<protein>
    <submittedName>
        <fullName evidence="3">Membrane-bound alpha-1,6-mannosyltransferase Initiation-specific</fullName>
    </submittedName>
</protein>
<dbReference type="PANTHER" id="PTHR31834">
    <property type="entry name" value="INITIATION-SPECIFIC ALPHA-1,6-MANNOSYLTRANSFERASE"/>
    <property type="match status" value="1"/>
</dbReference>
<dbReference type="InterPro" id="IPR039367">
    <property type="entry name" value="Och1-like"/>
</dbReference>
<dbReference type="GO" id="GO:0000009">
    <property type="term" value="F:alpha-1,6-mannosyltransferase activity"/>
    <property type="evidence" value="ECO:0007669"/>
    <property type="project" value="InterPro"/>
</dbReference>
<dbReference type="GO" id="GO:0000136">
    <property type="term" value="C:mannan polymerase complex"/>
    <property type="evidence" value="ECO:0007669"/>
    <property type="project" value="TreeGrafter"/>
</dbReference>
<dbReference type="Gene3D" id="3.90.550.20">
    <property type="match status" value="1"/>
</dbReference>
<feature type="compositionally biased region" description="Basic and acidic residues" evidence="2">
    <location>
        <begin position="61"/>
        <end position="73"/>
    </location>
</feature>
<dbReference type="InterPro" id="IPR007577">
    <property type="entry name" value="GlycoTrfase_DXD_sugar-bd_CS"/>
</dbReference>
<dbReference type="Pfam" id="PF04488">
    <property type="entry name" value="Gly_transf_sug"/>
    <property type="match status" value="1"/>
</dbReference>
<evidence type="ECO:0000256" key="2">
    <source>
        <dbReference type="SAM" id="MobiDB-lite"/>
    </source>
</evidence>
<feature type="region of interest" description="Disordered" evidence="2">
    <location>
        <begin position="21"/>
        <end position="73"/>
    </location>
</feature>
<organism evidence="3 4">
    <name type="scientific">Apiotrichum porosum</name>
    <dbReference type="NCBI Taxonomy" id="105984"/>
    <lineage>
        <taxon>Eukaryota</taxon>
        <taxon>Fungi</taxon>
        <taxon>Dikarya</taxon>
        <taxon>Basidiomycota</taxon>
        <taxon>Agaricomycotina</taxon>
        <taxon>Tremellomycetes</taxon>
        <taxon>Trichosporonales</taxon>
        <taxon>Trichosporonaceae</taxon>
        <taxon>Apiotrichum</taxon>
    </lineage>
</organism>
<keyword evidence="4" id="KW-1185">Reference proteome</keyword>
<evidence type="ECO:0000313" key="4">
    <source>
        <dbReference type="Proteomes" id="UP000279236"/>
    </source>
</evidence>
<dbReference type="GeneID" id="39589780"/>
<evidence type="ECO:0000313" key="3">
    <source>
        <dbReference type="EMBL" id="RSH76836.1"/>
    </source>
</evidence>
<evidence type="ECO:0000256" key="1">
    <source>
        <dbReference type="ARBA" id="ARBA00009003"/>
    </source>
</evidence>
<dbReference type="SUPFAM" id="SSF53448">
    <property type="entry name" value="Nucleotide-diphospho-sugar transferases"/>
    <property type="match status" value="1"/>
</dbReference>
<dbReference type="OrthoDB" id="409543at2759"/>
<dbReference type="Proteomes" id="UP000279236">
    <property type="component" value="Unassembled WGS sequence"/>
</dbReference>
<dbReference type="InterPro" id="IPR029044">
    <property type="entry name" value="Nucleotide-diphossugar_trans"/>
</dbReference>
<dbReference type="STRING" id="105984.A0A427XDA7"/>
<dbReference type="AlphaFoldDB" id="A0A427XDA7"/>
<sequence>MAPSWTMAPSWLSTLWPHASDAVEPATGQPDATAAFDDPHSAVADLQPFPTDDVPAEVEDEKPPPHESIDKLPSDPVQAWGIVKPEPGNFNGGLIPWAPKPQSKPKDQAYSSLGLEADEVYNYAYPDMERYDEQLRDVAAFAFPTSLKQQLLDGLRRYNHKASAPQDWDAVKEIWQTDRNPDMKKSGSVKTWIDDRTKKEGWHHQLYDDKEAQEWMDKTFSEKHGENNVHYLWNNLPAGILRADLFRYLMLLVNGGIYTDTDTRLVRPPSQWGHGQRLWKGGEGWMDATQRSRVSNGESIDDVLGRPSIVVGIEADVGVRDDWHKWYPRPLQFCQWTMAAAPNHPITLSAVLRVLHASATANEWARVRWSWIKGLRSTGEWDKANDFFKSNVLSTPSDGGPVGVMDWTGPGVWTDSVLSYLSVNYGVKWTDLREIRHPLRIGDVVILPVTGFSPGVGQFGAGEPEDNQAMVYHLFRGSWKHQGKEGSLGAMGSIWD</sequence>
<dbReference type="RefSeq" id="XP_028471983.1">
    <property type="nucleotide sequence ID" value="XM_028620767.1"/>
</dbReference>
<keyword evidence="3" id="KW-0328">Glycosyltransferase</keyword>
<comment type="caution">
    <text evidence="3">The sequence shown here is derived from an EMBL/GenBank/DDBJ whole genome shotgun (WGS) entry which is preliminary data.</text>
</comment>
<accession>A0A427XDA7</accession>
<keyword evidence="3" id="KW-0808">Transferase</keyword>
<dbReference type="EMBL" id="RSCE01000020">
    <property type="protein sequence ID" value="RSH76836.1"/>
    <property type="molecule type" value="Genomic_DNA"/>
</dbReference>